<dbReference type="OrthoDB" id="409122at2759"/>
<dbReference type="STRING" id="103827.A0A0N5CX96"/>
<dbReference type="InterPro" id="IPR033464">
    <property type="entry name" value="CSN8_PSD8_EIF3K"/>
</dbReference>
<evidence type="ECO:0000313" key="5">
    <source>
        <dbReference type="WBParaSite" id="TCLT_0000501001-mRNA-1"/>
    </source>
</evidence>
<keyword evidence="4" id="KW-1185">Reference proteome</keyword>
<reference evidence="3 4" key="2">
    <citation type="submission" date="2018-11" db="EMBL/GenBank/DDBJ databases">
        <authorList>
            <consortium name="Pathogen Informatics"/>
        </authorList>
    </citation>
    <scope>NUCLEOTIDE SEQUENCE [LARGE SCALE GENOMIC DNA]</scope>
</reference>
<evidence type="ECO:0000313" key="4">
    <source>
        <dbReference type="Proteomes" id="UP000276776"/>
    </source>
</evidence>
<evidence type="ECO:0000256" key="1">
    <source>
        <dbReference type="ARBA" id="ARBA00022942"/>
    </source>
</evidence>
<proteinExistence type="predicted"/>
<sequence>MEAIHKKLIIEWNKEPKVLAAMDKLLKEIKSSSQKVPAYKSMVFQEMMNKPEMLEGLNSAALHTIHRDVYEIDALFAVVQSDLIAFREAIGVVMSFYDCYRLHEDSPNKYLMIGLNLMYLLATNQHAQFHMLLEQIDQNIQQNNPYISTPVKLEQSLMEGVYNKVILTEKNIPSPYYALFIRMSMDAVRNEIASCIECSFTKVSQKDAAQLLLFNTVNEVIPFANNRSWKSSGNTYVFEQALTAHSKGTAGYKKNREANYFLCKTARNDRVKKRRIPSF</sequence>
<dbReference type="Gene3D" id="1.25.40.990">
    <property type="match status" value="1"/>
</dbReference>
<dbReference type="Proteomes" id="UP000276776">
    <property type="component" value="Unassembled WGS sequence"/>
</dbReference>
<name>A0A0N5CX96_THECL</name>
<accession>A0A0N5CX96</accession>
<dbReference type="OMA" id="HKFMGLH"/>
<protein>
    <submittedName>
        <fullName evidence="5">CSN8_PSD8_EIF3K domain-containing protein</fullName>
    </submittedName>
</protein>
<evidence type="ECO:0000259" key="2">
    <source>
        <dbReference type="Pfam" id="PF10075"/>
    </source>
</evidence>
<dbReference type="PANTHER" id="PTHR12387">
    <property type="entry name" value="26S PROTEASOME NON-ATPASE REGULATORY SUBUNIT 8"/>
    <property type="match status" value="1"/>
</dbReference>
<dbReference type="GO" id="GO:0005634">
    <property type="term" value="C:nucleus"/>
    <property type="evidence" value="ECO:0007669"/>
    <property type="project" value="TreeGrafter"/>
</dbReference>
<dbReference type="AlphaFoldDB" id="A0A0N5CX96"/>
<dbReference type="GO" id="GO:0005829">
    <property type="term" value="C:cytosol"/>
    <property type="evidence" value="ECO:0007669"/>
    <property type="project" value="TreeGrafter"/>
</dbReference>
<dbReference type="WBParaSite" id="TCLT_0000501001-mRNA-1">
    <property type="protein sequence ID" value="TCLT_0000501001-mRNA-1"/>
    <property type="gene ID" value="TCLT_0000501001"/>
</dbReference>
<dbReference type="EMBL" id="UYYF01004315">
    <property type="protein sequence ID" value="VDN02192.1"/>
    <property type="molecule type" value="Genomic_DNA"/>
</dbReference>
<dbReference type="InterPro" id="IPR006746">
    <property type="entry name" value="26S_Psome_Rpn12"/>
</dbReference>
<gene>
    <name evidence="3" type="ORF">TCLT_LOCUS4999</name>
</gene>
<keyword evidence="1" id="KW-0647">Proteasome</keyword>
<dbReference type="GO" id="GO:0043161">
    <property type="term" value="P:proteasome-mediated ubiquitin-dependent protein catabolic process"/>
    <property type="evidence" value="ECO:0007669"/>
    <property type="project" value="TreeGrafter"/>
</dbReference>
<evidence type="ECO:0000313" key="3">
    <source>
        <dbReference type="EMBL" id="VDN02192.1"/>
    </source>
</evidence>
<reference evidence="5" key="1">
    <citation type="submission" date="2017-02" db="UniProtKB">
        <authorList>
            <consortium name="WormBaseParasite"/>
        </authorList>
    </citation>
    <scope>IDENTIFICATION</scope>
</reference>
<dbReference type="Pfam" id="PF10075">
    <property type="entry name" value="CSN8_PSD8_EIF3K"/>
    <property type="match status" value="1"/>
</dbReference>
<organism evidence="5">
    <name type="scientific">Thelazia callipaeda</name>
    <name type="common">Oriental eyeworm</name>
    <name type="synonym">Parasitic nematode</name>
    <dbReference type="NCBI Taxonomy" id="103827"/>
    <lineage>
        <taxon>Eukaryota</taxon>
        <taxon>Metazoa</taxon>
        <taxon>Ecdysozoa</taxon>
        <taxon>Nematoda</taxon>
        <taxon>Chromadorea</taxon>
        <taxon>Rhabditida</taxon>
        <taxon>Spirurina</taxon>
        <taxon>Spiruromorpha</taxon>
        <taxon>Thelazioidea</taxon>
        <taxon>Thelaziidae</taxon>
        <taxon>Thelazia</taxon>
    </lineage>
</organism>
<dbReference type="GO" id="GO:0008541">
    <property type="term" value="C:proteasome regulatory particle, lid subcomplex"/>
    <property type="evidence" value="ECO:0007669"/>
    <property type="project" value="TreeGrafter"/>
</dbReference>
<dbReference type="PANTHER" id="PTHR12387:SF0">
    <property type="entry name" value="26S PROTEASOME NON-ATPASE REGULATORY SUBUNIT 8"/>
    <property type="match status" value="1"/>
</dbReference>
<feature type="domain" description="CSN8/PSMD8/EIF3K" evidence="2">
    <location>
        <begin position="108"/>
        <end position="239"/>
    </location>
</feature>